<protein>
    <submittedName>
        <fullName evidence="5">Dienelactone hydrolase family protein</fullName>
    </submittedName>
</protein>
<sequence length="243" mass="26851">MLLIVLAILSLPLPGKETITFPSSDGVTITADLYAPHSKDAPMIILFHQAGWSRGEYNEIAPKLNEMGYNCLAVDLRAGGSINGVINQTHESAKGLYKETRYIDGLQDIETSIQYARKNLSTGKLIIWGSSFSAALVLKVTGDHPEWVDAAVAFSPGEYFTSQGQSRDYISSSAANITKPVFITSAHNEKSNWWGIYVAISDMDKSYFWPNTTGNHGSRALWSKFPDSADYWEKVKSFLESVK</sequence>
<dbReference type="PANTHER" id="PTHR22946:SF9">
    <property type="entry name" value="POLYKETIDE TRANSFERASE AF380"/>
    <property type="match status" value="1"/>
</dbReference>
<evidence type="ECO:0000256" key="1">
    <source>
        <dbReference type="ARBA" id="ARBA00022801"/>
    </source>
</evidence>
<dbReference type="Gene3D" id="3.40.50.1820">
    <property type="entry name" value="alpha/beta hydrolase"/>
    <property type="match status" value="1"/>
</dbReference>
<gene>
    <name evidence="3" type="ORF">LDX50_07055</name>
    <name evidence="4" type="ORF">LDX50_13025</name>
    <name evidence="5" type="ORF">LDX50_18745</name>
</gene>
<dbReference type="GO" id="GO:0052689">
    <property type="term" value="F:carboxylic ester hydrolase activity"/>
    <property type="evidence" value="ECO:0007669"/>
    <property type="project" value="UniProtKB-ARBA"/>
</dbReference>
<evidence type="ECO:0000313" key="4">
    <source>
        <dbReference type="EMBL" id="MCA6075798.1"/>
    </source>
</evidence>
<dbReference type="RefSeq" id="WP_225697734.1">
    <property type="nucleotide sequence ID" value="NZ_JAIXNE010000002.1"/>
</dbReference>
<evidence type="ECO:0000313" key="3">
    <source>
        <dbReference type="EMBL" id="MCA6074621.1"/>
    </source>
</evidence>
<name>A0A9X1HS27_9BACT</name>
<comment type="caution">
    <text evidence="5">The sequence shown here is derived from an EMBL/GenBank/DDBJ whole genome shotgun (WGS) entry which is preliminary data.</text>
</comment>
<dbReference type="PANTHER" id="PTHR22946">
    <property type="entry name" value="DIENELACTONE HYDROLASE DOMAIN-CONTAINING PROTEIN-RELATED"/>
    <property type="match status" value="1"/>
</dbReference>
<evidence type="ECO:0000259" key="2">
    <source>
        <dbReference type="Pfam" id="PF01738"/>
    </source>
</evidence>
<dbReference type="InterPro" id="IPR050261">
    <property type="entry name" value="FrsA_esterase"/>
</dbReference>
<dbReference type="Proteomes" id="UP001139409">
    <property type="component" value="Unassembled WGS sequence"/>
</dbReference>
<feature type="domain" description="Dienelactone hydrolase" evidence="2">
    <location>
        <begin position="31"/>
        <end position="189"/>
    </location>
</feature>
<evidence type="ECO:0000313" key="5">
    <source>
        <dbReference type="EMBL" id="MCA6076926.1"/>
    </source>
</evidence>
<keyword evidence="1 5" id="KW-0378">Hydrolase</keyword>
<reference evidence="5" key="1">
    <citation type="submission" date="2021-09" db="EMBL/GenBank/DDBJ databases">
        <title>Fulvivirga sp. isolated from coastal sediment.</title>
        <authorList>
            <person name="Yu H."/>
        </authorList>
    </citation>
    <scope>NUCLEOTIDE SEQUENCE</scope>
    <source>
        <strain evidence="5">1062</strain>
    </source>
</reference>
<dbReference type="Pfam" id="PF01738">
    <property type="entry name" value="DLH"/>
    <property type="match status" value="1"/>
</dbReference>
<accession>A0A9X1HS27</accession>
<organism evidence="5 6">
    <name type="scientific">Fulvivirga sedimenti</name>
    <dbReference type="NCBI Taxonomy" id="2879465"/>
    <lineage>
        <taxon>Bacteria</taxon>
        <taxon>Pseudomonadati</taxon>
        <taxon>Bacteroidota</taxon>
        <taxon>Cytophagia</taxon>
        <taxon>Cytophagales</taxon>
        <taxon>Fulvivirgaceae</taxon>
        <taxon>Fulvivirga</taxon>
    </lineage>
</organism>
<dbReference type="EMBL" id="JAIXNE010000002">
    <property type="protein sequence ID" value="MCA6074621.1"/>
    <property type="molecule type" value="Genomic_DNA"/>
</dbReference>
<dbReference type="EMBL" id="JAIXNE010000003">
    <property type="protein sequence ID" value="MCA6075798.1"/>
    <property type="molecule type" value="Genomic_DNA"/>
</dbReference>
<dbReference type="EMBL" id="JAIXNE010000004">
    <property type="protein sequence ID" value="MCA6076926.1"/>
    <property type="molecule type" value="Genomic_DNA"/>
</dbReference>
<dbReference type="AlphaFoldDB" id="A0A9X1HS27"/>
<dbReference type="InterPro" id="IPR002925">
    <property type="entry name" value="Dienelactn_hydro"/>
</dbReference>
<evidence type="ECO:0000313" key="6">
    <source>
        <dbReference type="Proteomes" id="UP001139409"/>
    </source>
</evidence>
<keyword evidence="6" id="KW-1185">Reference proteome</keyword>
<dbReference type="SUPFAM" id="SSF53474">
    <property type="entry name" value="alpha/beta-Hydrolases"/>
    <property type="match status" value="1"/>
</dbReference>
<dbReference type="InterPro" id="IPR029058">
    <property type="entry name" value="AB_hydrolase_fold"/>
</dbReference>
<proteinExistence type="predicted"/>